<protein>
    <submittedName>
        <fullName evidence="1">Uncharacterized protein</fullName>
    </submittedName>
</protein>
<evidence type="ECO:0000313" key="2">
    <source>
        <dbReference type="Proteomes" id="UP000699042"/>
    </source>
</evidence>
<dbReference type="Proteomes" id="UP000699042">
    <property type="component" value="Unassembled WGS sequence"/>
</dbReference>
<evidence type="ECO:0000313" key="1">
    <source>
        <dbReference type="EMBL" id="KAG7058847.1"/>
    </source>
</evidence>
<gene>
    <name evidence="1" type="ORF">JMJ77_006216</name>
</gene>
<reference evidence="1" key="1">
    <citation type="submission" date="2021-05" db="EMBL/GenBank/DDBJ databases">
        <title>Comparative genomics of three Colletotrichum scovillei strains and genetic complementation revealed genes involved fungal growth and virulence on chili pepper.</title>
        <authorList>
            <person name="Hsieh D.-K."/>
            <person name="Chuang S.-C."/>
            <person name="Chen C.-Y."/>
            <person name="Chao Y.-T."/>
            <person name="Lu M.-Y.J."/>
            <person name="Lee M.-H."/>
            <person name="Shih M.-C."/>
        </authorList>
    </citation>
    <scope>NUCLEOTIDE SEQUENCE</scope>
    <source>
        <strain evidence="1">Coll-153</strain>
    </source>
</reference>
<proteinExistence type="predicted"/>
<comment type="caution">
    <text evidence="1">The sequence shown here is derived from an EMBL/GenBank/DDBJ whole genome shotgun (WGS) entry which is preliminary data.</text>
</comment>
<feature type="non-terminal residue" evidence="1">
    <location>
        <position position="38"/>
    </location>
</feature>
<dbReference type="EMBL" id="JAESDN010000001">
    <property type="protein sequence ID" value="KAG7058847.1"/>
    <property type="molecule type" value="Genomic_DNA"/>
</dbReference>
<accession>A0A9P7RKH2</accession>
<dbReference type="AlphaFoldDB" id="A0A9P7RKH2"/>
<organism evidence="1 2">
    <name type="scientific">Colletotrichum scovillei</name>
    <dbReference type="NCBI Taxonomy" id="1209932"/>
    <lineage>
        <taxon>Eukaryota</taxon>
        <taxon>Fungi</taxon>
        <taxon>Dikarya</taxon>
        <taxon>Ascomycota</taxon>
        <taxon>Pezizomycotina</taxon>
        <taxon>Sordariomycetes</taxon>
        <taxon>Hypocreomycetidae</taxon>
        <taxon>Glomerellales</taxon>
        <taxon>Glomerellaceae</taxon>
        <taxon>Colletotrichum</taxon>
        <taxon>Colletotrichum acutatum species complex</taxon>
    </lineage>
</organism>
<name>A0A9P7RKH2_9PEZI</name>
<keyword evidence="2" id="KW-1185">Reference proteome</keyword>
<sequence>MRERSETVCYVRYTVRYRRVLFVLRRINSYARVAVVLL</sequence>